<dbReference type="SUPFAM" id="SSF58100">
    <property type="entry name" value="Bacterial hemolysins"/>
    <property type="match status" value="1"/>
</dbReference>
<evidence type="ECO:0000256" key="2">
    <source>
        <dbReference type="SAM" id="SignalP"/>
    </source>
</evidence>
<organism evidence="3 4">
    <name type="scientific">Fulvivirga marina</name>
    <dbReference type="NCBI Taxonomy" id="2494733"/>
    <lineage>
        <taxon>Bacteria</taxon>
        <taxon>Pseudomonadati</taxon>
        <taxon>Bacteroidota</taxon>
        <taxon>Cytophagia</taxon>
        <taxon>Cytophagales</taxon>
        <taxon>Fulvivirgaceae</taxon>
        <taxon>Fulvivirga</taxon>
    </lineage>
</organism>
<protein>
    <submittedName>
        <fullName evidence="3">Ezrin/radixin/moesin family protein</fullName>
    </submittedName>
</protein>
<sequence>MKKLTAILTLAMIMAFSVNSFAQLSKAEMKEWKKKAKEYAKNPEQMKQLVEENQSLQGQVTSLKTENTAMQSRMSDKDAKISELQDDLTKLRGDLSSAKAELRDMKSQPAASSSEGPIMDGVVFKVQIGAFRNKDLSKYFENNENFSGENEDGMQKITLGQFRDYWEADTFKKYLREMGVKDAWIVPYKDGVRVPIKDVLEGVIADDGAADSE</sequence>
<keyword evidence="1" id="KW-0175">Coiled coil</keyword>
<gene>
    <name evidence="3" type="ORF">JMN32_07105</name>
</gene>
<evidence type="ECO:0000313" key="3">
    <source>
        <dbReference type="EMBL" id="MBL6446068.1"/>
    </source>
</evidence>
<dbReference type="GO" id="GO:0042834">
    <property type="term" value="F:peptidoglycan binding"/>
    <property type="evidence" value="ECO:0007669"/>
    <property type="project" value="InterPro"/>
</dbReference>
<evidence type="ECO:0000256" key="1">
    <source>
        <dbReference type="SAM" id="Coils"/>
    </source>
</evidence>
<dbReference type="RefSeq" id="WP_202855616.1">
    <property type="nucleotide sequence ID" value="NZ_JAEUGD010000023.1"/>
</dbReference>
<proteinExistence type="predicted"/>
<feature type="signal peptide" evidence="2">
    <location>
        <begin position="1"/>
        <end position="22"/>
    </location>
</feature>
<reference evidence="3" key="1">
    <citation type="submission" date="2021-01" db="EMBL/GenBank/DDBJ databases">
        <title>Fulvivirga kasyanovii gen. nov., sp nov., a novel member of the phylum Bacteroidetes isolated from seawater in a mussel farm.</title>
        <authorList>
            <person name="Zhao L.-H."/>
            <person name="Wang Z.-J."/>
        </authorList>
    </citation>
    <scope>NUCLEOTIDE SEQUENCE</scope>
    <source>
        <strain evidence="3">29W222</strain>
    </source>
</reference>
<dbReference type="AlphaFoldDB" id="A0A937FW24"/>
<dbReference type="Proteomes" id="UP000614216">
    <property type="component" value="Unassembled WGS sequence"/>
</dbReference>
<dbReference type="SUPFAM" id="SSF110997">
    <property type="entry name" value="Sporulation related repeat"/>
    <property type="match status" value="1"/>
</dbReference>
<feature type="coiled-coil region" evidence="1">
    <location>
        <begin position="22"/>
        <end position="108"/>
    </location>
</feature>
<dbReference type="Gene3D" id="1.20.5.340">
    <property type="match status" value="1"/>
</dbReference>
<feature type="chain" id="PRO_5037552795" evidence="2">
    <location>
        <begin position="23"/>
        <end position="213"/>
    </location>
</feature>
<comment type="caution">
    <text evidence="3">The sequence shown here is derived from an EMBL/GenBank/DDBJ whole genome shotgun (WGS) entry which is preliminary data.</text>
</comment>
<keyword evidence="2" id="KW-0732">Signal</keyword>
<accession>A0A937FW24</accession>
<keyword evidence="4" id="KW-1185">Reference proteome</keyword>
<dbReference type="InterPro" id="IPR036680">
    <property type="entry name" value="SPOR-like_sf"/>
</dbReference>
<evidence type="ECO:0000313" key="4">
    <source>
        <dbReference type="Proteomes" id="UP000614216"/>
    </source>
</evidence>
<name>A0A937FW24_9BACT</name>
<dbReference type="EMBL" id="JAEUGD010000023">
    <property type="protein sequence ID" value="MBL6446068.1"/>
    <property type="molecule type" value="Genomic_DNA"/>
</dbReference>